<reference evidence="1 2" key="1">
    <citation type="submission" date="2019-02" db="EMBL/GenBank/DDBJ databases">
        <title>Deep-cultivation of Planctomycetes and their phenomic and genomic characterization uncovers novel biology.</title>
        <authorList>
            <person name="Wiegand S."/>
            <person name="Jogler M."/>
            <person name="Boedeker C."/>
            <person name="Pinto D."/>
            <person name="Vollmers J."/>
            <person name="Rivas-Marin E."/>
            <person name="Kohn T."/>
            <person name="Peeters S.H."/>
            <person name="Heuer A."/>
            <person name="Rast P."/>
            <person name="Oberbeckmann S."/>
            <person name="Bunk B."/>
            <person name="Jeske O."/>
            <person name="Meyerdierks A."/>
            <person name="Storesund J.E."/>
            <person name="Kallscheuer N."/>
            <person name="Luecker S."/>
            <person name="Lage O.M."/>
            <person name="Pohl T."/>
            <person name="Merkel B.J."/>
            <person name="Hornburger P."/>
            <person name="Mueller R.-W."/>
            <person name="Bruemmer F."/>
            <person name="Labrenz M."/>
            <person name="Spormann A.M."/>
            <person name="Op Den Camp H."/>
            <person name="Overmann J."/>
            <person name="Amann R."/>
            <person name="Jetten M.S.M."/>
            <person name="Mascher T."/>
            <person name="Medema M.H."/>
            <person name="Devos D.P."/>
            <person name="Kaster A.-K."/>
            <person name="Ovreas L."/>
            <person name="Rohde M."/>
            <person name="Galperin M.Y."/>
            <person name="Jogler C."/>
        </authorList>
    </citation>
    <scope>NUCLEOTIDE SEQUENCE [LARGE SCALE GENOMIC DNA]</scope>
    <source>
        <strain evidence="1 2">Pla100</strain>
    </source>
</reference>
<name>A0A5C6A1B7_9BACT</name>
<evidence type="ECO:0000313" key="2">
    <source>
        <dbReference type="Proteomes" id="UP000316213"/>
    </source>
</evidence>
<dbReference type="RefSeq" id="WP_146580016.1">
    <property type="nucleotide sequence ID" value="NZ_SJPM01000010.1"/>
</dbReference>
<dbReference type="Proteomes" id="UP000316213">
    <property type="component" value="Unassembled WGS sequence"/>
</dbReference>
<keyword evidence="2" id="KW-1185">Reference proteome</keyword>
<dbReference type="EMBL" id="SJPM01000010">
    <property type="protein sequence ID" value="TWT93175.1"/>
    <property type="molecule type" value="Genomic_DNA"/>
</dbReference>
<sequence length="150" mass="17864">MQPDELKACLVFDPHFERWKASLRHRNREVFLYVDVDAGADFDKGVTAACDFWRQRQDWFRKFREHASRNMLEHLNACIVAQGHPDEQFSARALWLLLRTPSEVEFRCMIDNTDSRFEMVAFHQRFYQHALSVWATHSDGFCEDDVYALF</sequence>
<organism evidence="1 2">
    <name type="scientific">Neorhodopirellula pilleata</name>
    <dbReference type="NCBI Taxonomy" id="2714738"/>
    <lineage>
        <taxon>Bacteria</taxon>
        <taxon>Pseudomonadati</taxon>
        <taxon>Planctomycetota</taxon>
        <taxon>Planctomycetia</taxon>
        <taxon>Pirellulales</taxon>
        <taxon>Pirellulaceae</taxon>
        <taxon>Neorhodopirellula</taxon>
    </lineage>
</organism>
<dbReference type="AlphaFoldDB" id="A0A5C6A1B7"/>
<comment type="caution">
    <text evidence="1">The sequence shown here is derived from an EMBL/GenBank/DDBJ whole genome shotgun (WGS) entry which is preliminary data.</text>
</comment>
<accession>A0A5C6A1B7</accession>
<gene>
    <name evidence="1" type="ORF">Pla100_44920</name>
</gene>
<evidence type="ECO:0000313" key="1">
    <source>
        <dbReference type="EMBL" id="TWT93175.1"/>
    </source>
</evidence>
<protein>
    <submittedName>
        <fullName evidence="1">Uncharacterized protein</fullName>
    </submittedName>
</protein>
<proteinExistence type="predicted"/>